<dbReference type="Proteomes" id="UP001251849">
    <property type="component" value="Unassembled WGS sequence"/>
</dbReference>
<name>A0ABU3G9X8_9MICO</name>
<reference evidence="5 6" key="1">
    <citation type="submission" date="2023-08" db="EMBL/GenBank/DDBJ databases">
        <title>Microbacterium aquilitoris sp. nov. and Microbacterium gwkjibeachense sp. nov., isolated from beach.</title>
        <authorList>
            <person name="Lee S.D."/>
            <person name="Yang H."/>
            <person name="Kim I."/>
        </authorList>
    </citation>
    <scope>NUCLEOTIDE SEQUENCE [LARGE SCALE GENOMIC DNA]</scope>
    <source>
        <strain evidence="5 6">KSW4-11</strain>
    </source>
</reference>
<dbReference type="InterPro" id="IPR010982">
    <property type="entry name" value="Lambda_DNA-bd_dom_sf"/>
</dbReference>
<dbReference type="SUPFAM" id="SSF53822">
    <property type="entry name" value="Periplasmic binding protein-like I"/>
    <property type="match status" value="1"/>
</dbReference>
<dbReference type="InterPro" id="IPR046335">
    <property type="entry name" value="LacI/GalR-like_sensor"/>
</dbReference>
<dbReference type="PANTHER" id="PTHR30146:SF109">
    <property type="entry name" value="HTH-TYPE TRANSCRIPTIONAL REGULATOR GALS"/>
    <property type="match status" value="1"/>
</dbReference>
<evidence type="ECO:0000256" key="2">
    <source>
        <dbReference type="ARBA" id="ARBA00023125"/>
    </source>
</evidence>
<dbReference type="CDD" id="cd01392">
    <property type="entry name" value="HTH_LacI"/>
    <property type="match status" value="1"/>
</dbReference>
<keyword evidence="1" id="KW-0805">Transcription regulation</keyword>
<dbReference type="Gene3D" id="1.10.260.40">
    <property type="entry name" value="lambda repressor-like DNA-binding domains"/>
    <property type="match status" value="1"/>
</dbReference>
<proteinExistence type="predicted"/>
<dbReference type="SUPFAM" id="SSF47413">
    <property type="entry name" value="lambda repressor-like DNA-binding domains"/>
    <property type="match status" value="1"/>
</dbReference>
<dbReference type="CDD" id="cd06267">
    <property type="entry name" value="PBP1_LacI_sugar_binding-like"/>
    <property type="match status" value="1"/>
</dbReference>
<evidence type="ECO:0000259" key="4">
    <source>
        <dbReference type="PROSITE" id="PS50932"/>
    </source>
</evidence>
<dbReference type="PROSITE" id="PS50932">
    <property type="entry name" value="HTH_LACI_2"/>
    <property type="match status" value="1"/>
</dbReference>
<keyword evidence="2 5" id="KW-0238">DNA-binding</keyword>
<accession>A0ABU3G9X8</accession>
<keyword evidence="3" id="KW-0804">Transcription</keyword>
<dbReference type="PROSITE" id="PS00356">
    <property type="entry name" value="HTH_LACI_1"/>
    <property type="match status" value="1"/>
</dbReference>
<organism evidence="5 6">
    <name type="scientific">Microbacterium gawkjiense</name>
    <dbReference type="NCBI Taxonomy" id="3067309"/>
    <lineage>
        <taxon>Bacteria</taxon>
        <taxon>Bacillati</taxon>
        <taxon>Actinomycetota</taxon>
        <taxon>Actinomycetes</taxon>
        <taxon>Micrococcales</taxon>
        <taxon>Microbacteriaceae</taxon>
        <taxon>Microbacterium</taxon>
    </lineage>
</organism>
<evidence type="ECO:0000256" key="1">
    <source>
        <dbReference type="ARBA" id="ARBA00023015"/>
    </source>
</evidence>
<gene>
    <name evidence="5" type="ORF">Q9S71_03300</name>
</gene>
<keyword evidence="6" id="KW-1185">Reference proteome</keyword>
<dbReference type="Gene3D" id="3.40.50.2300">
    <property type="match status" value="2"/>
</dbReference>
<sequence>MTDPVYTAPRRRRQKNTVTIQDVATRAGVSIGTVSRVLNDRNWVKPETRARVMDAVASTGFVPNARARSLVTQRAQSVALVLGVEPTKLFEDPNYALILEEATDALADADYSLVLLTAATGPARERVSRYLRAGHVDGVLFISPAEPTIDPLVAFFQEGHLPVVVCGNPFSESVGLPMVYADDETGSRALGEHFRASGLRHPAVVAAYPHTSGPAERIGGFAAGYGDGPIHVQSAMEYSRAAGRAAAVELLQSGRTLDSIFATSDLLALGVIDALHAAGLAVPGDVAVAGFDDSSAATQAEPALTTVHQPVSSVARVMVEEILGAIEGDTARTRVLATDVVLRDSTRR</sequence>
<dbReference type="PRINTS" id="PR00036">
    <property type="entry name" value="HTHLACI"/>
</dbReference>
<protein>
    <submittedName>
        <fullName evidence="5">LacI family DNA-binding transcriptional regulator</fullName>
    </submittedName>
</protein>
<dbReference type="GO" id="GO:0003677">
    <property type="term" value="F:DNA binding"/>
    <property type="evidence" value="ECO:0007669"/>
    <property type="project" value="UniProtKB-KW"/>
</dbReference>
<dbReference type="PANTHER" id="PTHR30146">
    <property type="entry name" value="LACI-RELATED TRANSCRIPTIONAL REPRESSOR"/>
    <property type="match status" value="1"/>
</dbReference>
<feature type="domain" description="HTH lacI-type" evidence="4">
    <location>
        <begin position="18"/>
        <end position="72"/>
    </location>
</feature>
<dbReference type="InterPro" id="IPR028082">
    <property type="entry name" value="Peripla_BP_I"/>
</dbReference>
<dbReference type="Pfam" id="PF00356">
    <property type="entry name" value="LacI"/>
    <property type="match status" value="1"/>
</dbReference>
<dbReference type="SMART" id="SM00354">
    <property type="entry name" value="HTH_LACI"/>
    <property type="match status" value="1"/>
</dbReference>
<dbReference type="InterPro" id="IPR000843">
    <property type="entry name" value="HTH_LacI"/>
</dbReference>
<dbReference type="EMBL" id="JAUZVV010000001">
    <property type="protein sequence ID" value="MDT3315842.1"/>
    <property type="molecule type" value="Genomic_DNA"/>
</dbReference>
<evidence type="ECO:0000256" key="3">
    <source>
        <dbReference type="ARBA" id="ARBA00023163"/>
    </source>
</evidence>
<evidence type="ECO:0000313" key="5">
    <source>
        <dbReference type="EMBL" id="MDT3315842.1"/>
    </source>
</evidence>
<dbReference type="Pfam" id="PF13377">
    <property type="entry name" value="Peripla_BP_3"/>
    <property type="match status" value="1"/>
</dbReference>
<dbReference type="RefSeq" id="WP_311860484.1">
    <property type="nucleotide sequence ID" value="NZ_JAUZVV010000001.1"/>
</dbReference>
<evidence type="ECO:0000313" key="6">
    <source>
        <dbReference type="Proteomes" id="UP001251849"/>
    </source>
</evidence>
<comment type="caution">
    <text evidence="5">The sequence shown here is derived from an EMBL/GenBank/DDBJ whole genome shotgun (WGS) entry which is preliminary data.</text>
</comment>